<dbReference type="Proteomes" id="UP000709295">
    <property type="component" value="Unassembled WGS sequence"/>
</dbReference>
<proteinExistence type="predicted"/>
<evidence type="ECO:0000313" key="4">
    <source>
        <dbReference type="Proteomes" id="UP000709295"/>
    </source>
</evidence>
<organism evidence="3 4">
    <name type="scientific">Phytophthora aleatoria</name>
    <dbReference type="NCBI Taxonomy" id="2496075"/>
    <lineage>
        <taxon>Eukaryota</taxon>
        <taxon>Sar</taxon>
        <taxon>Stramenopiles</taxon>
        <taxon>Oomycota</taxon>
        <taxon>Peronosporomycetes</taxon>
        <taxon>Peronosporales</taxon>
        <taxon>Peronosporaceae</taxon>
        <taxon>Phytophthora</taxon>
    </lineage>
</organism>
<keyword evidence="4" id="KW-1185">Reference proteome</keyword>
<keyword evidence="2" id="KW-0812">Transmembrane</keyword>
<feature type="compositionally biased region" description="Basic residues" evidence="1">
    <location>
        <begin position="26"/>
        <end position="36"/>
    </location>
</feature>
<gene>
    <name evidence="3" type="ORF">JG688_00017559</name>
</gene>
<dbReference type="AlphaFoldDB" id="A0A8J5IQK4"/>
<dbReference type="EMBL" id="JAENGY010002675">
    <property type="protein sequence ID" value="KAG6943535.1"/>
    <property type="molecule type" value="Genomic_DNA"/>
</dbReference>
<comment type="caution">
    <text evidence="3">The sequence shown here is derived from an EMBL/GenBank/DDBJ whole genome shotgun (WGS) entry which is preliminary data.</text>
</comment>
<feature type="region of interest" description="Disordered" evidence="1">
    <location>
        <begin position="26"/>
        <end position="58"/>
    </location>
</feature>
<feature type="transmembrane region" description="Helical" evidence="2">
    <location>
        <begin position="132"/>
        <end position="152"/>
    </location>
</feature>
<keyword evidence="2" id="KW-1133">Transmembrane helix</keyword>
<protein>
    <submittedName>
        <fullName evidence="3">Uncharacterized protein</fullName>
    </submittedName>
</protein>
<evidence type="ECO:0000256" key="2">
    <source>
        <dbReference type="SAM" id="Phobius"/>
    </source>
</evidence>
<sequence length="164" mass="17562">MLTLAARHLRAAGLLHLITRGRSYSRVRGRQNHHSAKAGTIDSDTFGLEKTRQGRKRQPALRTVAPTLENAGTAGTVEIVVVTTLVVVEATSVSTLDVAEVTSGVGKLRTSLIMLLQEGLVVRHNLGCPTGLLVLVLTACDIMLMVMCLGWANSTEHTATNAPW</sequence>
<keyword evidence="2" id="KW-0472">Membrane</keyword>
<evidence type="ECO:0000313" key="3">
    <source>
        <dbReference type="EMBL" id="KAG6943535.1"/>
    </source>
</evidence>
<evidence type="ECO:0000256" key="1">
    <source>
        <dbReference type="SAM" id="MobiDB-lite"/>
    </source>
</evidence>
<reference evidence="3" key="1">
    <citation type="submission" date="2021-01" db="EMBL/GenBank/DDBJ databases">
        <title>Phytophthora aleatoria, a newly-described species from Pinus radiata is distinct from Phytophthora cactorum isolates based on comparative genomics.</title>
        <authorList>
            <person name="Mcdougal R."/>
            <person name="Panda P."/>
            <person name="Williams N."/>
            <person name="Studholme D.J."/>
        </authorList>
    </citation>
    <scope>NUCLEOTIDE SEQUENCE</scope>
    <source>
        <strain evidence="3">NZFS 4037</strain>
    </source>
</reference>
<accession>A0A8J5IQK4</accession>
<name>A0A8J5IQK4_9STRA</name>